<evidence type="ECO:0000313" key="1">
    <source>
        <dbReference type="EMBL" id="THU38329.1"/>
    </source>
</evidence>
<proteinExistence type="predicted"/>
<protein>
    <recommendedName>
        <fullName evidence="3">Peptidase C58 YopT-type domain-containing protein</fullName>
    </recommendedName>
</protein>
<accession>A0A4S8HUK7</accession>
<organism evidence="1 2">
    <name type="scientific">Niastella caeni</name>
    <dbReference type="NCBI Taxonomy" id="2569763"/>
    <lineage>
        <taxon>Bacteria</taxon>
        <taxon>Pseudomonadati</taxon>
        <taxon>Bacteroidota</taxon>
        <taxon>Chitinophagia</taxon>
        <taxon>Chitinophagales</taxon>
        <taxon>Chitinophagaceae</taxon>
        <taxon>Niastella</taxon>
    </lineage>
</organism>
<sequence>MDKETWRKYVVEDNKGAFVLWIDQSTEPLLKVNNSKGVCFAMAIDFVTAYQLGQPGPRDFVNEIRNRSLVWPYTSRIPPKYLDIQTGLEAMTEQFKKNLRVLVDQLKKATKEDKPAIRAKILKFKDDRLKQFYGPGMQAVEEFEEDNMLAGLEIFDRLKATATKNGPSYFIVEMHDADTAHAIAFGFRPDLSASSNFPGIYEFFDANLGFFVFGTEDRLMNFFCFDVWLKIYTEPPFTNYTKFYIASFTAKNGKR</sequence>
<dbReference type="RefSeq" id="WP_136578284.1">
    <property type="nucleotide sequence ID" value="NZ_STFF01000004.1"/>
</dbReference>
<evidence type="ECO:0008006" key="3">
    <source>
        <dbReference type="Google" id="ProtNLM"/>
    </source>
</evidence>
<dbReference type="OrthoDB" id="1492398at2"/>
<name>A0A4S8HUK7_9BACT</name>
<comment type="caution">
    <text evidence="1">The sequence shown here is derived from an EMBL/GenBank/DDBJ whole genome shotgun (WGS) entry which is preliminary data.</text>
</comment>
<gene>
    <name evidence="1" type="ORF">FAM09_16775</name>
</gene>
<dbReference type="Proteomes" id="UP000306918">
    <property type="component" value="Unassembled WGS sequence"/>
</dbReference>
<reference evidence="1 2" key="1">
    <citation type="submission" date="2019-04" db="EMBL/GenBank/DDBJ databases">
        <title>Niastella caeni sp. nov., isolated from activated sludge.</title>
        <authorList>
            <person name="Sheng M."/>
        </authorList>
    </citation>
    <scope>NUCLEOTIDE SEQUENCE [LARGE SCALE GENOMIC DNA]</scope>
    <source>
        <strain evidence="1 2">HX-2-15</strain>
    </source>
</reference>
<dbReference type="AlphaFoldDB" id="A0A4S8HUK7"/>
<keyword evidence="2" id="KW-1185">Reference proteome</keyword>
<evidence type="ECO:0000313" key="2">
    <source>
        <dbReference type="Proteomes" id="UP000306918"/>
    </source>
</evidence>
<dbReference type="EMBL" id="STFF01000004">
    <property type="protein sequence ID" value="THU38329.1"/>
    <property type="molecule type" value="Genomic_DNA"/>
</dbReference>